<comment type="similarity">
    <text evidence="1 6">Belongs to the NusB family.</text>
</comment>
<dbReference type="Proteomes" id="UP000253805">
    <property type="component" value="Unassembled WGS sequence"/>
</dbReference>
<dbReference type="InterPro" id="IPR011605">
    <property type="entry name" value="NusB_fam"/>
</dbReference>
<evidence type="ECO:0000256" key="3">
    <source>
        <dbReference type="ARBA" id="ARBA00022884"/>
    </source>
</evidence>
<name>A0A369NYK8_9ACTN</name>
<dbReference type="SUPFAM" id="SSF48013">
    <property type="entry name" value="NusB-like"/>
    <property type="match status" value="1"/>
</dbReference>
<evidence type="ECO:0000313" key="8">
    <source>
        <dbReference type="EMBL" id="RDC44381.1"/>
    </source>
</evidence>
<keyword evidence="4 6" id="KW-0805">Transcription regulation</keyword>
<evidence type="ECO:0000313" key="9">
    <source>
        <dbReference type="Proteomes" id="UP000253805"/>
    </source>
</evidence>
<evidence type="ECO:0000256" key="6">
    <source>
        <dbReference type="HAMAP-Rule" id="MF_00073"/>
    </source>
</evidence>
<dbReference type="Pfam" id="PF01029">
    <property type="entry name" value="NusB"/>
    <property type="match status" value="1"/>
</dbReference>
<gene>
    <name evidence="6 8" type="primary">nusB</name>
    <name evidence="8" type="ORF">C1850_06515</name>
</gene>
<feature type="domain" description="NusB/RsmB/TIM44" evidence="7">
    <location>
        <begin position="11"/>
        <end position="155"/>
    </location>
</feature>
<dbReference type="RefSeq" id="WP_114549079.1">
    <property type="nucleotide sequence ID" value="NZ_PPUT01000014.1"/>
</dbReference>
<dbReference type="HAMAP" id="MF_00073">
    <property type="entry name" value="NusB"/>
    <property type="match status" value="1"/>
</dbReference>
<dbReference type="EMBL" id="PPUT01000014">
    <property type="protein sequence ID" value="RDC44381.1"/>
    <property type="molecule type" value="Genomic_DNA"/>
</dbReference>
<dbReference type="InterPro" id="IPR035926">
    <property type="entry name" value="NusB-like_sf"/>
</dbReference>
<dbReference type="AlphaFoldDB" id="A0A369NYK8"/>
<keyword evidence="5 6" id="KW-0804">Transcription</keyword>
<dbReference type="GO" id="GO:0005829">
    <property type="term" value="C:cytosol"/>
    <property type="evidence" value="ECO:0007669"/>
    <property type="project" value="TreeGrafter"/>
</dbReference>
<dbReference type="PANTHER" id="PTHR11078:SF3">
    <property type="entry name" value="ANTITERMINATION NUSB DOMAIN-CONTAINING PROTEIN"/>
    <property type="match status" value="1"/>
</dbReference>
<dbReference type="GO" id="GO:0006353">
    <property type="term" value="P:DNA-templated transcription termination"/>
    <property type="evidence" value="ECO:0007669"/>
    <property type="project" value="UniProtKB-UniRule"/>
</dbReference>
<evidence type="ECO:0000256" key="5">
    <source>
        <dbReference type="ARBA" id="ARBA00023163"/>
    </source>
</evidence>
<comment type="caution">
    <text evidence="8">The sequence shown here is derived from an EMBL/GenBank/DDBJ whole genome shotgun (WGS) entry which is preliminary data.</text>
</comment>
<keyword evidence="3 6" id="KW-0694">RNA-binding</keyword>
<organism evidence="8 9">
    <name type="scientific">Adlercreutzia equolifaciens subsp. celatus</name>
    <dbReference type="NCBI Taxonomy" id="394340"/>
    <lineage>
        <taxon>Bacteria</taxon>
        <taxon>Bacillati</taxon>
        <taxon>Actinomycetota</taxon>
        <taxon>Coriobacteriia</taxon>
        <taxon>Eggerthellales</taxon>
        <taxon>Eggerthellaceae</taxon>
        <taxon>Adlercreutzia</taxon>
    </lineage>
</organism>
<dbReference type="CDD" id="cd00619">
    <property type="entry name" value="Terminator_NusB"/>
    <property type="match status" value="1"/>
</dbReference>
<evidence type="ECO:0000256" key="1">
    <source>
        <dbReference type="ARBA" id="ARBA00005952"/>
    </source>
</evidence>
<reference evidence="8 9" key="1">
    <citation type="journal article" date="2018" name="Elife">
        <title>Discovery and characterization of a prevalent human gut bacterial enzyme sufficient for the inactivation of a family of plant toxins.</title>
        <authorList>
            <person name="Koppel N."/>
            <person name="Bisanz J.E."/>
            <person name="Pandelia M.E."/>
            <person name="Turnbaugh P.J."/>
            <person name="Balskus E.P."/>
        </authorList>
    </citation>
    <scope>NUCLEOTIDE SEQUENCE [LARGE SCALE GENOMIC DNA]</scope>
    <source>
        <strain evidence="8 9">OB21 GAM 11</strain>
    </source>
</reference>
<accession>A0A369NYK8</accession>
<dbReference type="GO" id="GO:0031564">
    <property type="term" value="P:transcription antitermination"/>
    <property type="evidence" value="ECO:0007669"/>
    <property type="project" value="UniProtKB-KW"/>
</dbReference>
<evidence type="ECO:0000259" key="7">
    <source>
        <dbReference type="Pfam" id="PF01029"/>
    </source>
</evidence>
<dbReference type="NCBIfam" id="TIGR01951">
    <property type="entry name" value="nusB"/>
    <property type="match status" value="1"/>
</dbReference>
<keyword evidence="2 6" id="KW-0889">Transcription antitermination</keyword>
<evidence type="ECO:0000256" key="4">
    <source>
        <dbReference type="ARBA" id="ARBA00023015"/>
    </source>
</evidence>
<dbReference type="GO" id="GO:0003723">
    <property type="term" value="F:RNA binding"/>
    <property type="evidence" value="ECO:0007669"/>
    <property type="project" value="UniProtKB-UniRule"/>
</dbReference>
<dbReference type="InterPro" id="IPR006027">
    <property type="entry name" value="NusB_RsmB_TIM44"/>
</dbReference>
<evidence type="ECO:0000256" key="2">
    <source>
        <dbReference type="ARBA" id="ARBA00022814"/>
    </source>
</evidence>
<dbReference type="Gene3D" id="1.10.940.10">
    <property type="entry name" value="NusB-like"/>
    <property type="match status" value="1"/>
</dbReference>
<proteinExistence type="inferred from homology"/>
<protein>
    <recommendedName>
        <fullName evidence="6">Transcription antitermination protein NusB</fullName>
    </recommendedName>
    <alternativeName>
        <fullName evidence="6">Antitermination factor NusB</fullName>
    </alternativeName>
</protein>
<comment type="function">
    <text evidence="6">Involved in transcription antitermination. Required for transcription of ribosomal RNA (rRNA) genes. Binds specifically to the boxA antiterminator sequence of the ribosomal RNA (rrn) operons.</text>
</comment>
<dbReference type="PANTHER" id="PTHR11078">
    <property type="entry name" value="N UTILIZATION SUBSTANCE PROTEIN B-RELATED"/>
    <property type="match status" value="1"/>
</dbReference>
<sequence>MAPRIHERTRDRISAVQVLYTSELTGKLPSELLDCGLCLVAREAPADETDAAEAGAFGRIEEGTLTDYALALIHGVEANQAQVDERIEAASENWALSRMPIVDRSILRLAVFEMFHCDDVPVSVSINEAVELAKGFGGEDDSPRFVNGVLGRIARSMEGDGAGAADAVGADIAAAGPVDALVGASGAAACVQVGV</sequence>